<dbReference type="Proteomes" id="UP000263595">
    <property type="component" value="Unassembled WGS sequence"/>
</dbReference>
<dbReference type="InterPro" id="IPR046673">
    <property type="entry name" value="ToxA_N"/>
</dbReference>
<keyword evidence="6" id="KW-1035">Host cytoplasm</keyword>
<dbReference type="InterPro" id="IPR032675">
    <property type="entry name" value="LRR_dom_sf"/>
</dbReference>
<dbReference type="PROSITE" id="PS52053">
    <property type="entry name" value="NEL"/>
    <property type="match status" value="1"/>
</dbReference>
<comment type="similarity">
    <text evidence="6">Belongs to the LRR-containing bacterial E3 ligase family.</text>
</comment>
<keyword evidence="4" id="KW-0677">Repeat</keyword>
<dbReference type="GO" id="GO:0016567">
    <property type="term" value="P:protein ubiquitination"/>
    <property type="evidence" value="ECO:0007669"/>
    <property type="project" value="InterPro"/>
</dbReference>
<keyword evidence="6" id="KW-0808">Transferase</keyword>
<evidence type="ECO:0000259" key="7">
    <source>
        <dbReference type="PROSITE" id="PS52053"/>
    </source>
</evidence>
<name>A0A383RRH1_9PSED</name>
<evidence type="ECO:0000256" key="6">
    <source>
        <dbReference type="PROSITE-ProRule" id="PRU01398"/>
    </source>
</evidence>
<keyword evidence="9" id="KW-1185">Reference proteome</keyword>
<evidence type="ECO:0000313" key="8">
    <source>
        <dbReference type="EMBL" id="SYX89647.1"/>
    </source>
</evidence>
<dbReference type="EMBL" id="UNOZ01000013">
    <property type="protein sequence ID" value="SYX89647.1"/>
    <property type="molecule type" value="Genomic_DNA"/>
</dbReference>
<keyword evidence="6" id="KW-0833">Ubl conjugation pathway</keyword>
<accession>A0A383RRH1</accession>
<comment type="PTM">
    <text evidence="6">Ubiquitinated in the presence of host E1 ubiquitin-activating enzyme, E2 ubiquitin-conjugating enzyme and ubiquitin.</text>
</comment>
<dbReference type="PROSITE" id="PS51450">
    <property type="entry name" value="LRR"/>
    <property type="match status" value="1"/>
</dbReference>
<gene>
    <name evidence="8" type="ORF">CCOS865_01901</name>
</gene>
<evidence type="ECO:0000256" key="5">
    <source>
        <dbReference type="ARBA" id="ARBA00023026"/>
    </source>
</evidence>
<keyword evidence="6" id="KW-0832">Ubl conjugation</keyword>
<dbReference type="GO" id="GO:0061630">
    <property type="term" value="F:ubiquitin protein ligase activity"/>
    <property type="evidence" value="ECO:0007669"/>
    <property type="project" value="UniProtKB-EC"/>
</dbReference>
<dbReference type="Pfam" id="PF20178">
    <property type="entry name" value="ToxA_N"/>
    <property type="match status" value="1"/>
</dbReference>
<reference evidence="9" key="1">
    <citation type="submission" date="2018-08" db="EMBL/GenBank/DDBJ databases">
        <authorList>
            <person name="Blom J."/>
        </authorList>
    </citation>
    <scope>NUCLEOTIDE SEQUENCE [LARGE SCALE GENOMIC DNA]</scope>
    <source>
        <strain evidence="9">CCOS 865</strain>
    </source>
</reference>
<evidence type="ECO:0000256" key="4">
    <source>
        <dbReference type="ARBA" id="ARBA00022737"/>
    </source>
</evidence>
<dbReference type="InterPro" id="IPR050216">
    <property type="entry name" value="LRR_domain-containing"/>
</dbReference>
<dbReference type="OrthoDB" id="6996187at2"/>
<dbReference type="SUPFAM" id="SSF52058">
    <property type="entry name" value="L domain-like"/>
    <property type="match status" value="1"/>
</dbReference>
<dbReference type="PANTHER" id="PTHR48051">
    <property type="match status" value="1"/>
</dbReference>
<dbReference type="Gene3D" id="1.20.58.360">
    <property type="entry name" value="Shigella T3SS effector IpaH defines"/>
    <property type="match status" value="1"/>
</dbReference>
<dbReference type="GO" id="GO:0005576">
    <property type="term" value="C:extracellular region"/>
    <property type="evidence" value="ECO:0007669"/>
    <property type="project" value="UniProtKB-UniRule"/>
</dbReference>
<feature type="domain" description="NEL" evidence="7">
    <location>
        <begin position="1238"/>
        <end position="1613"/>
    </location>
</feature>
<keyword evidence="3" id="KW-0433">Leucine-rich repeat</keyword>
<dbReference type="GO" id="GO:0005737">
    <property type="term" value="C:cytoplasm"/>
    <property type="evidence" value="ECO:0007669"/>
    <property type="project" value="TreeGrafter"/>
</dbReference>
<dbReference type="Pfam" id="PF14496">
    <property type="entry name" value="NEL"/>
    <property type="match status" value="1"/>
</dbReference>
<comment type="catalytic activity">
    <reaction evidence="1">
        <text>S-ubiquitinyl-[E2 ubiquitin-conjugating enzyme]-L-cysteine + [acceptor protein]-L-lysine = [E2 ubiquitin-conjugating enzyme]-L-cysteine + N(6)-ubiquitinyl-[acceptor protein]-L-lysine.</text>
        <dbReference type="EC" id="2.3.2.27"/>
    </reaction>
</comment>
<dbReference type="InterPro" id="IPR001611">
    <property type="entry name" value="Leu-rich_rpt"/>
</dbReference>
<dbReference type="Gene3D" id="3.80.10.10">
    <property type="entry name" value="Ribonuclease Inhibitor"/>
    <property type="match status" value="1"/>
</dbReference>
<proteinExistence type="inferred from homology"/>
<sequence length="1613" mass="177222">MPHSLPHHLVLIQQRMPQWLQHASADQRHTLKTRIQLSHRATRALHDAMAPIQSVEHFCRPRLRDALGHWFPDITVPDVDRALCLDRTPGQQRSLSWLEAAMQNMEADTPIRLYASNEAPAPMAIEPARFISGIRNLDLGEGYLSHLREHLDNDPLRGLLRAQDHAAFAAELSTARLQGHLDSDGEALGEAALTGAHEVPTSNGSAGLQCGYLSLFGIGLAGPLLVRRDPHEGAEPCLLYLPGDPEGALRQYPSLQAVGAALTQRLWGAEFRRLFTRYVSHAQQPLFAARLRQTLYPRYPYSTLHPTPPVLEKGEAFSWIKRVFPAPHDLWQETLDKNARLPLDFAPWRGDCFSARASHQVRSALDDAVTLVVPTAQVDAAARDARILGWLGVGLNVLNVASLFVPGLAQVMLVVGGAQIVGEFLEGVHALDEGETDAAIGHLFAVFENLVQFAVLGAAQAAIELPGPLDNWLSIPGKSGPRLWHGDLTPFTREAPWPIDAVANAEGLHTWQGRQWLKLDGRALAVERSPEGRWQLMAQPGHRYQPRLFGNRLSPWQFEHEQAQGWTAAKLLRRIANSSPAVSDETLLRALRCSGYSEAAVRRVLVDQVAAPALLLDSLQALEAAEATVPSSLSANAQVLARDFPSLSAGARQEILAQASAKALATLQLSGRLPLSMAETARIYLREARIDRALQRFYQRSGPVEDRDALIFGTLERLPGWTSEVRLELRDASTTGALLKASGAAGRPVKTVVRSPQGYQPYDEQGIALASTADIYRAILHALPDGQRTALKVQIHAPLALRDALFERAAGDRRHSAAQLRMAPLRPLYRLPTRLAEDRRIGYRLSGRGQGLADDDALFEALFPSRTPGDRAALRHRLVQEAGTLPGAFTRLLVGLREDYQRLERTLDQWVNDPQGIAVGAIEQQLAARTEAARRIRQAWRRDGAPDDVGLTLQAQSLGALPTLPARLDHVRMLVVSGARSGEAANLDGFLQAFGGVQLLDISANQLRWLPESIGEMRGLQSLDVAENVLALDSERNLGVLMRLTDLRQLNLTDAVENLPVATLQRLGQLPHLDALQADLNTLTLHSGHFQALQGWPSLTDLSLGSNDIRLTLESRSALAQLNRLQSLRLSENPLQLAPDVSGWRDLATLDLEHSEIVDWPVGLTALMDQRPLVLRTLDLSGNHIVEVPMLQDSAFAEAIRSNDQGTYYDFDGNPFNPQAQARLHDAGLTAVPGQAEADPPQVDDWAVELPADLEAQRQANADDPAWTPLYRLFERMLDTQQYLANPARLRERMAHILRVLSDEPAAGDDAGWGLDALRQQLIDEINEAAEACVDQASLLFQQVENDVSIWRFVAAAQASASDERVAVAAATGMARQAHLDQRVAALYDARVARRTALAAAQDDAARQAAPALHPDDDLSDAVLSDTWQPIDEIEIALVARIQLRERLGLPEQPGQLAFAYLARLSEATLQRLGQAVLAEVDAHFLAHWASAQRFWRAWTRRLHPAPFEALAREWEAGAEYFNALSEPTPAPGPYPGPAVPERLIVALEQQTATVPGLVWRIDGVLQRIDLVSNRYPGESALYALAGRLLLSSRGEAEDALFMHLAEAMFQVN</sequence>
<dbReference type="EC" id="2.3.2.27" evidence="2"/>
<evidence type="ECO:0000256" key="2">
    <source>
        <dbReference type="ARBA" id="ARBA00012483"/>
    </source>
</evidence>
<organism evidence="8 9">
    <name type="scientific">Pseudomonas reidholzensis</name>
    <dbReference type="NCBI Taxonomy" id="1785162"/>
    <lineage>
        <taxon>Bacteria</taxon>
        <taxon>Pseudomonadati</taxon>
        <taxon>Pseudomonadota</taxon>
        <taxon>Gammaproteobacteria</taxon>
        <taxon>Pseudomonadales</taxon>
        <taxon>Pseudomonadaceae</taxon>
        <taxon>Pseudomonas</taxon>
    </lineage>
</organism>
<protein>
    <recommendedName>
        <fullName evidence="2">RING-type E3 ubiquitin transferase</fullName>
        <ecNumber evidence="2">2.3.2.27</ecNumber>
    </recommendedName>
</protein>
<evidence type="ECO:0000256" key="1">
    <source>
        <dbReference type="ARBA" id="ARBA00000900"/>
    </source>
</evidence>
<evidence type="ECO:0000313" key="9">
    <source>
        <dbReference type="Proteomes" id="UP000263595"/>
    </source>
</evidence>
<keyword evidence="5" id="KW-0843">Virulence</keyword>
<dbReference type="InterPro" id="IPR029487">
    <property type="entry name" value="NEL_dom"/>
</dbReference>
<evidence type="ECO:0000256" key="3">
    <source>
        <dbReference type="ARBA" id="ARBA00022614"/>
    </source>
</evidence>
<dbReference type="PANTHER" id="PTHR48051:SF1">
    <property type="entry name" value="RAS SUPPRESSOR PROTEIN 1"/>
    <property type="match status" value="1"/>
</dbReference>
<keyword evidence="6" id="KW-0964">Secreted</keyword>
<dbReference type="RefSeq" id="WP_119140175.1">
    <property type="nucleotide sequence ID" value="NZ_CBCSFL010000014.1"/>
</dbReference>
<feature type="active site" description="Glycyl thioester intermediate" evidence="6">
    <location>
        <position position="1333"/>
    </location>
</feature>